<evidence type="ECO:0000256" key="1">
    <source>
        <dbReference type="SAM" id="MobiDB-lite"/>
    </source>
</evidence>
<feature type="region of interest" description="Disordered" evidence="1">
    <location>
        <begin position="72"/>
        <end position="103"/>
    </location>
</feature>
<dbReference type="RefSeq" id="WP_149113763.1">
    <property type="nucleotide sequence ID" value="NZ_CP042425.1"/>
</dbReference>
<sequence>MPPTTVECPWCESPTPAGPTCTTCGRRLPTPKVPKPATRTSKWTWAVLALFVLTGVGATGHWYFTPAPPPGARPAPAMTDEERKAAVEKSIAATEKATAASRR</sequence>
<dbReference type="EMBL" id="CP042425">
    <property type="protein sequence ID" value="QEL19369.1"/>
    <property type="molecule type" value="Genomic_DNA"/>
</dbReference>
<gene>
    <name evidence="3" type="ORF">PX52LOC_06440</name>
</gene>
<organism evidence="3 4">
    <name type="scientific">Limnoglobus roseus</name>
    <dbReference type="NCBI Taxonomy" id="2598579"/>
    <lineage>
        <taxon>Bacteria</taxon>
        <taxon>Pseudomonadati</taxon>
        <taxon>Planctomycetota</taxon>
        <taxon>Planctomycetia</taxon>
        <taxon>Gemmatales</taxon>
        <taxon>Gemmataceae</taxon>
        <taxon>Limnoglobus</taxon>
    </lineage>
</organism>
<dbReference type="KEGG" id="lrs:PX52LOC_06440"/>
<proteinExistence type="predicted"/>
<keyword evidence="2" id="KW-0472">Membrane</keyword>
<name>A0A5C1AIV3_9BACT</name>
<dbReference type="Proteomes" id="UP000324974">
    <property type="component" value="Chromosome"/>
</dbReference>
<feature type="transmembrane region" description="Helical" evidence="2">
    <location>
        <begin position="43"/>
        <end position="64"/>
    </location>
</feature>
<accession>A0A5C1AIV3</accession>
<keyword evidence="4" id="KW-1185">Reference proteome</keyword>
<evidence type="ECO:0000313" key="3">
    <source>
        <dbReference type="EMBL" id="QEL19369.1"/>
    </source>
</evidence>
<reference evidence="4" key="1">
    <citation type="submission" date="2019-08" db="EMBL/GenBank/DDBJ databases">
        <title>Limnoglobus roseus gen. nov., sp. nov., a novel freshwater planctomycete with a giant genome from the family Gemmataceae.</title>
        <authorList>
            <person name="Kulichevskaya I.S."/>
            <person name="Naumoff D.G."/>
            <person name="Miroshnikov K."/>
            <person name="Ivanova A."/>
            <person name="Philippov D.A."/>
            <person name="Hakobyan A."/>
            <person name="Rijpstra I.C."/>
            <person name="Sinninghe Damste J.S."/>
            <person name="Liesack W."/>
            <person name="Dedysh S.N."/>
        </authorList>
    </citation>
    <scope>NUCLEOTIDE SEQUENCE [LARGE SCALE GENOMIC DNA]</scope>
    <source>
        <strain evidence="4">PX52</strain>
    </source>
</reference>
<evidence type="ECO:0000313" key="4">
    <source>
        <dbReference type="Proteomes" id="UP000324974"/>
    </source>
</evidence>
<dbReference type="AlphaFoldDB" id="A0A5C1AIV3"/>
<keyword evidence="2" id="KW-0812">Transmembrane</keyword>
<protein>
    <submittedName>
        <fullName evidence="3">Uncharacterized protein</fullName>
    </submittedName>
</protein>
<keyword evidence="2" id="KW-1133">Transmembrane helix</keyword>
<evidence type="ECO:0000256" key="2">
    <source>
        <dbReference type="SAM" id="Phobius"/>
    </source>
</evidence>